<dbReference type="Pfam" id="PF02482">
    <property type="entry name" value="Ribosomal_S30AE"/>
    <property type="match status" value="1"/>
</dbReference>
<proteinExistence type="predicted"/>
<gene>
    <name evidence="1" type="ORF">SAMN05444148_0395</name>
</gene>
<name>A0A1M5KPK3_9FLAO</name>
<protein>
    <submittedName>
        <fullName evidence="1">Putative sigma-54 modulation protein</fullName>
    </submittedName>
</protein>
<dbReference type="EMBL" id="FQWS01000001">
    <property type="protein sequence ID" value="SHG54688.1"/>
    <property type="molecule type" value="Genomic_DNA"/>
</dbReference>
<evidence type="ECO:0000313" key="1">
    <source>
        <dbReference type="EMBL" id="SHG54688.1"/>
    </source>
</evidence>
<dbReference type="OrthoDB" id="9808702at2"/>
<evidence type="ECO:0000313" key="2">
    <source>
        <dbReference type="Proteomes" id="UP000184522"/>
    </source>
</evidence>
<accession>A0A1M5KPK3</accession>
<dbReference type="AlphaFoldDB" id="A0A1M5KPK3"/>
<dbReference type="Gene3D" id="3.30.160.100">
    <property type="entry name" value="Ribosome hibernation promotion factor-like"/>
    <property type="match status" value="1"/>
</dbReference>
<sequence length="102" mass="11871">MQNNVLIEFVKIPVSDALSKYINKKLNVLFNKYAMLIKVQVYIKKEMKSIAHNCICEIELSLRGPRLFASAKEHKYELAVKKTISELEHQLKKAKQKMLVTH</sequence>
<dbReference type="SUPFAM" id="SSF69754">
    <property type="entry name" value="Ribosome binding protein Y (YfiA homologue)"/>
    <property type="match status" value="1"/>
</dbReference>
<dbReference type="Proteomes" id="UP000184522">
    <property type="component" value="Unassembled WGS sequence"/>
</dbReference>
<organism evidence="1 2">
    <name type="scientific">Winogradskyella jejuensis</name>
    <dbReference type="NCBI Taxonomy" id="1089305"/>
    <lineage>
        <taxon>Bacteria</taxon>
        <taxon>Pseudomonadati</taxon>
        <taxon>Bacteroidota</taxon>
        <taxon>Flavobacteriia</taxon>
        <taxon>Flavobacteriales</taxon>
        <taxon>Flavobacteriaceae</taxon>
        <taxon>Winogradskyella</taxon>
    </lineage>
</organism>
<keyword evidence="2" id="KW-1185">Reference proteome</keyword>
<dbReference type="RefSeq" id="WP_073082311.1">
    <property type="nucleotide sequence ID" value="NZ_FQWS01000001.1"/>
</dbReference>
<reference evidence="2" key="1">
    <citation type="submission" date="2016-11" db="EMBL/GenBank/DDBJ databases">
        <authorList>
            <person name="Varghese N."/>
            <person name="Submissions S."/>
        </authorList>
    </citation>
    <scope>NUCLEOTIDE SEQUENCE [LARGE SCALE GENOMIC DNA]</scope>
    <source>
        <strain evidence="2">DSM 25330</strain>
    </source>
</reference>
<dbReference type="InterPro" id="IPR003489">
    <property type="entry name" value="RHF/RaiA"/>
</dbReference>
<dbReference type="STRING" id="1089305.SAMN05444148_0395"/>
<dbReference type="InterPro" id="IPR036567">
    <property type="entry name" value="RHF-like"/>
</dbReference>